<feature type="region of interest" description="Disordered" evidence="3">
    <location>
        <begin position="308"/>
        <end position="451"/>
    </location>
</feature>
<feature type="compositionally biased region" description="Polar residues" evidence="3">
    <location>
        <begin position="90"/>
        <end position="99"/>
    </location>
</feature>
<dbReference type="SUPFAM" id="SSF57701">
    <property type="entry name" value="Zn2/Cys6 DNA-binding domain"/>
    <property type="match status" value="1"/>
</dbReference>
<feature type="compositionally biased region" description="Basic and acidic residues" evidence="3">
    <location>
        <begin position="268"/>
        <end position="279"/>
    </location>
</feature>
<protein>
    <recommendedName>
        <fullName evidence="4">Zn(2)-C6 fungal-type domain-containing protein</fullName>
    </recommendedName>
</protein>
<dbReference type="AlphaFoldDB" id="A0AAD5K7N2"/>
<comment type="caution">
    <text evidence="5">The sequence shown here is derived from an EMBL/GenBank/DDBJ whole genome shotgun (WGS) entry which is preliminary data.</text>
</comment>
<dbReference type="InterPro" id="IPR050335">
    <property type="entry name" value="ERT1_acuK_gluconeogen_tf"/>
</dbReference>
<feature type="domain" description="Zn(2)-C6 fungal-type" evidence="4">
    <location>
        <begin position="115"/>
        <end position="146"/>
    </location>
</feature>
<proteinExistence type="predicted"/>
<feature type="compositionally biased region" description="Low complexity" evidence="3">
    <location>
        <begin position="427"/>
        <end position="439"/>
    </location>
</feature>
<dbReference type="SMART" id="SM00066">
    <property type="entry name" value="GAL4"/>
    <property type="match status" value="1"/>
</dbReference>
<feature type="region of interest" description="Disordered" evidence="3">
    <location>
        <begin position="1"/>
        <end position="109"/>
    </location>
</feature>
<sequence length="451" mass="49482">MQFVHSPYLGYTTTTSNNGTQQSSTTQQQQQQQPTTTTPQGLSYPSLDQQLNYHQQPPTTATPPHHQGVQHHHQQQQPHPGFPGGYAPQQMLSPNDNTSTGGGAVKPKRKQVKNACVNCQKACKKCDDARPCPRCIKYGIEATCVNSVRKERKKGVKRGPYKQRKGQDADNASSTSQPSTPVPETLSSLASPNGNPMLHPYLRALGATGESYQPHPSPHVMSPYTVPPAIMQQMYQAEYQPTATVKQHHQQPSPQQQHPHAHQQQQQDDSHSTGVKGKENSPSAGADSDDEGNKLNILSQLCSAVLDHSDSPKEEADQNDSTAGANTSTATTPTPTHANVATANTNNNSKKDPYTLLQGQAGYNMQQPGGARNFVYPSPNGNSSANSSPPQMHPYYQQQQQQQQQQQVWPLPPLQSVVPSDRNMYYQQQNPLQHQNQENGSDSWNGSTPQW</sequence>
<feature type="region of interest" description="Disordered" evidence="3">
    <location>
        <begin position="241"/>
        <end position="293"/>
    </location>
</feature>
<dbReference type="PANTHER" id="PTHR47659:SF7">
    <property type="entry name" value="FUNGAL TRANSCRIPTIONAL REGULATORY PROTEIN, N-TERMINAL DOMAIN-CONTAINING PROTEIN"/>
    <property type="match status" value="1"/>
</dbReference>
<dbReference type="Proteomes" id="UP001209540">
    <property type="component" value="Unassembled WGS sequence"/>
</dbReference>
<evidence type="ECO:0000313" key="6">
    <source>
        <dbReference type="Proteomes" id="UP001209540"/>
    </source>
</evidence>
<gene>
    <name evidence="5" type="ORF">BDA99DRAFT_279967</name>
</gene>
<evidence type="ECO:0000313" key="5">
    <source>
        <dbReference type="EMBL" id="KAI9272940.1"/>
    </source>
</evidence>
<feature type="compositionally biased region" description="Low complexity" evidence="3">
    <location>
        <begin position="54"/>
        <end position="67"/>
    </location>
</feature>
<feature type="compositionally biased region" description="Polar residues" evidence="3">
    <location>
        <begin position="440"/>
        <end position="451"/>
    </location>
</feature>
<feature type="compositionally biased region" description="Low complexity" evidence="3">
    <location>
        <begin position="12"/>
        <end position="41"/>
    </location>
</feature>
<evidence type="ECO:0000256" key="1">
    <source>
        <dbReference type="ARBA" id="ARBA00022723"/>
    </source>
</evidence>
<organism evidence="5 6">
    <name type="scientific">Phascolomyces articulosus</name>
    <dbReference type="NCBI Taxonomy" id="60185"/>
    <lineage>
        <taxon>Eukaryota</taxon>
        <taxon>Fungi</taxon>
        <taxon>Fungi incertae sedis</taxon>
        <taxon>Mucoromycota</taxon>
        <taxon>Mucoromycotina</taxon>
        <taxon>Mucoromycetes</taxon>
        <taxon>Mucorales</taxon>
        <taxon>Lichtheimiaceae</taxon>
        <taxon>Phascolomyces</taxon>
    </lineage>
</organism>
<dbReference type="InterPro" id="IPR001138">
    <property type="entry name" value="Zn2Cys6_DnaBD"/>
</dbReference>
<keyword evidence="1" id="KW-0479">Metal-binding</keyword>
<name>A0AAD5K7N2_9FUNG</name>
<feature type="compositionally biased region" description="Polar residues" evidence="3">
    <location>
        <begin position="170"/>
        <end position="179"/>
    </location>
</feature>
<evidence type="ECO:0000256" key="3">
    <source>
        <dbReference type="SAM" id="MobiDB-lite"/>
    </source>
</evidence>
<accession>A0AAD5K7N2</accession>
<evidence type="ECO:0000256" key="2">
    <source>
        <dbReference type="ARBA" id="ARBA00023242"/>
    </source>
</evidence>
<feature type="region of interest" description="Disordered" evidence="3">
    <location>
        <begin position="151"/>
        <end position="201"/>
    </location>
</feature>
<feature type="compositionally biased region" description="Low complexity" evidence="3">
    <location>
        <begin position="250"/>
        <end position="267"/>
    </location>
</feature>
<dbReference type="InterPro" id="IPR036864">
    <property type="entry name" value="Zn2-C6_fun-type_DNA-bd_sf"/>
</dbReference>
<evidence type="ECO:0000259" key="4">
    <source>
        <dbReference type="PROSITE" id="PS50048"/>
    </source>
</evidence>
<dbReference type="PROSITE" id="PS50048">
    <property type="entry name" value="ZN2_CY6_FUNGAL_2"/>
    <property type="match status" value="1"/>
</dbReference>
<feature type="compositionally biased region" description="Low complexity" evidence="3">
    <location>
        <begin position="377"/>
        <end position="390"/>
    </location>
</feature>
<dbReference type="EMBL" id="JAIXMP010000005">
    <property type="protein sequence ID" value="KAI9272940.1"/>
    <property type="molecule type" value="Genomic_DNA"/>
</dbReference>
<keyword evidence="6" id="KW-1185">Reference proteome</keyword>
<reference evidence="5" key="2">
    <citation type="submission" date="2023-02" db="EMBL/GenBank/DDBJ databases">
        <authorList>
            <consortium name="DOE Joint Genome Institute"/>
            <person name="Mondo S.J."/>
            <person name="Chang Y."/>
            <person name="Wang Y."/>
            <person name="Ahrendt S."/>
            <person name="Andreopoulos W."/>
            <person name="Barry K."/>
            <person name="Beard J."/>
            <person name="Benny G.L."/>
            <person name="Blankenship S."/>
            <person name="Bonito G."/>
            <person name="Cuomo C."/>
            <person name="Desiro A."/>
            <person name="Gervers K.A."/>
            <person name="Hundley H."/>
            <person name="Kuo A."/>
            <person name="LaButti K."/>
            <person name="Lang B.F."/>
            <person name="Lipzen A."/>
            <person name="O'Donnell K."/>
            <person name="Pangilinan J."/>
            <person name="Reynolds N."/>
            <person name="Sandor L."/>
            <person name="Smith M.W."/>
            <person name="Tsang A."/>
            <person name="Grigoriev I.V."/>
            <person name="Stajich J.E."/>
            <person name="Spatafora J.W."/>
        </authorList>
    </citation>
    <scope>NUCLEOTIDE SEQUENCE</scope>
    <source>
        <strain evidence="5">RSA 2281</strain>
    </source>
</reference>
<feature type="compositionally biased region" description="Polar residues" evidence="3">
    <location>
        <begin position="357"/>
        <end position="367"/>
    </location>
</feature>
<keyword evidence="2" id="KW-0539">Nucleus</keyword>
<dbReference type="GO" id="GO:0000981">
    <property type="term" value="F:DNA-binding transcription factor activity, RNA polymerase II-specific"/>
    <property type="evidence" value="ECO:0007669"/>
    <property type="project" value="InterPro"/>
</dbReference>
<dbReference type="GO" id="GO:0008270">
    <property type="term" value="F:zinc ion binding"/>
    <property type="evidence" value="ECO:0007669"/>
    <property type="project" value="InterPro"/>
</dbReference>
<feature type="compositionally biased region" description="Low complexity" evidence="3">
    <location>
        <begin position="397"/>
        <end position="407"/>
    </location>
</feature>
<reference evidence="5" key="1">
    <citation type="journal article" date="2022" name="IScience">
        <title>Evolution of zygomycete secretomes and the origins of terrestrial fungal ecologies.</title>
        <authorList>
            <person name="Chang Y."/>
            <person name="Wang Y."/>
            <person name="Mondo S."/>
            <person name="Ahrendt S."/>
            <person name="Andreopoulos W."/>
            <person name="Barry K."/>
            <person name="Beard J."/>
            <person name="Benny G.L."/>
            <person name="Blankenship S."/>
            <person name="Bonito G."/>
            <person name="Cuomo C."/>
            <person name="Desiro A."/>
            <person name="Gervers K.A."/>
            <person name="Hundley H."/>
            <person name="Kuo A."/>
            <person name="LaButti K."/>
            <person name="Lang B.F."/>
            <person name="Lipzen A."/>
            <person name="O'Donnell K."/>
            <person name="Pangilinan J."/>
            <person name="Reynolds N."/>
            <person name="Sandor L."/>
            <person name="Smith M.E."/>
            <person name="Tsang A."/>
            <person name="Grigoriev I.V."/>
            <person name="Stajich J.E."/>
            <person name="Spatafora J.W."/>
        </authorList>
    </citation>
    <scope>NUCLEOTIDE SEQUENCE</scope>
    <source>
        <strain evidence="5">RSA 2281</strain>
    </source>
</reference>
<feature type="compositionally biased region" description="Low complexity" evidence="3">
    <location>
        <begin position="322"/>
        <end position="348"/>
    </location>
</feature>
<dbReference type="PANTHER" id="PTHR47659">
    <property type="entry name" value="ZN(II)2CYS6 TRANSCRIPTION FACTOR (EUROFUNG)-RELATED"/>
    <property type="match status" value="1"/>
</dbReference>
<feature type="compositionally biased region" description="Polar residues" evidence="3">
    <location>
        <begin position="185"/>
        <end position="194"/>
    </location>
</feature>
<feature type="compositionally biased region" description="Basic residues" evidence="3">
    <location>
        <begin position="151"/>
        <end position="164"/>
    </location>
</feature>
<dbReference type="CDD" id="cd00067">
    <property type="entry name" value="GAL4"/>
    <property type="match status" value="1"/>
</dbReference>